<dbReference type="GO" id="GO:0005634">
    <property type="term" value="C:nucleus"/>
    <property type="evidence" value="ECO:0007669"/>
    <property type="project" value="UniProtKB-SubCell"/>
</dbReference>
<dbReference type="PANTHER" id="PTHR37534">
    <property type="entry name" value="TRANSCRIPTIONAL ACTIVATOR PROTEIN UGA3"/>
    <property type="match status" value="1"/>
</dbReference>
<comment type="subcellular location">
    <subcellularLocation>
        <location evidence="1">Nucleus</location>
    </subcellularLocation>
</comment>
<accession>A0A0K6G3L6</accession>
<dbReference type="GO" id="GO:0000976">
    <property type="term" value="F:transcription cis-regulatory region binding"/>
    <property type="evidence" value="ECO:0007669"/>
    <property type="project" value="TreeGrafter"/>
</dbReference>
<evidence type="ECO:0000256" key="1">
    <source>
        <dbReference type="ARBA" id="ARBA00004123"/>
    </source>
</evidence>
<dbReference type="EMBL" id="CYGV01001347">
    <property type="protein sequence ID" value="CUA73116.1"/>
    <property type="molecule type" value="Genomic_DNA"/>
</dbReference>
<keyword evidence="2" id="KW-0539">Nucleus</keyword>
<sequence>MTYARPSSITAARMWEYARDFGPQFEWSSDNLEIIDNLDLEGSILVLKGSIVRLNKKEPIEPVFREMCNFYFLARILYDYGLVSDTLVEWMLQRYKLSDSAKYGMLSTAILVRSYYEKSVLGTSLHERAKELYSLGIQKLSHELSDLCLSPLTKLAGLIEIMNYEYNAGHLSSYYAHGAQAAPLVKAIIGSDTIDLLKLHGEQMFDVCCFAWCDILDSMSTSRPTRFKYVSDIERGTQSSAGSGIEWIHGCPNSLAVLLARTSALRHTQLSHHELMSQGSELEQTIRNLQLHPINAQESALRIARISAQEIWRHTGILYVHHAIFKSDSSHLLVKDSLKNIIKLASTLKPGRNPDCFLAAPYFIIYSDGFEKSDTLGGLCETSPVAAILEKEPLTHVLDTRPNSRDPVSIMSHHDELEARAHSSNLLDSTCINLLDAGRNAHVSTKDSFVQLWEYAQDFGPRVLWPPSSSGPGEEDQFDPEDAMPAIKQSIVTLSERALIEPVFQEMCHFYLTYLNRVIYNYALTPERTVGWMLQRFRLSESAKLGMLCTAVLFRSNYERSMLTPSLCGYEKELYSLALQRLPLDLNNPNLSTMAKLVAFTEIMNYEFYAGKLSSYYTHGPQAVSLVKDILGSNNIDLLSLSGEQTFDVRCFAWCDIFDSLATSNPTHFTYESDLESATATDDKGVEAIFGCPNVVAVLLARTTALRHARISGEERIRQGMELEQLVRGWQFSLPRARRSCMRVARVAVQEIWRHAATLYIHHAIFKSHPSNPIVRNSVEDIIKISSVVPPGGNPDCFLQPTYFIVSVSIRI</sequence>
<dbReference type="AlphaFoldDB" id="A0A0K6G3L6"/>
<dbReference type="InterPro" id="IPR021858">
    <property type="entry name" value="Fun_TF"/>
</dbReference>
<reference evidence="3 4" key="1">
    <citation type="submission" date="2015-07" db="EMBL/GenBank/DDBJ databases">
        <authorList>
            <person name="Noorani M."/>
        </authorList>
    </citation>
    <scope>NUCLEOTIDE SEQUENCE [LARGE SCALE GENOMIC DNA]</scope>
    <source>
        <strain evidence="3">BBA 69670</strain>
    </source>
</reference>
<dbReference type="GO" id="GO:0045944">
    <property type="term" value="P:positive regulation of transcription by RNA polymerase II"/>
    <property type="evidence" value="ECO:0007669"/>
    <property type="project" value="TreeGrafter"/>
</dbReference>
<keyword evidence="4" id="KW-1185">Reference proteome</keyword>
<organism evidence="3 4">
    <name type="scientific">Rhizoctonia solani</name>
    <dbReference type="NCBI Taxonomy" id="456999"/>
    <lineage>
        <taxon>Eukaryota</taxon>
        <taxon>Fungi</taxon>
        <taxon>Dikarya</taxon>
        <taxon>Basidiomycota</taxon>
        <taxon>Agaricomycotina</taxon>
        <taxon>Agaricomycetes</taxon>
        <taxon>Cantharellales</taxon>
        <taxon>Ceratobasidiaceae</taxon>
        <taxon>Rhizoctonia</taxon>
    </lineage>
</organism>
<dbReference type="Pfam" id="PF11951">
    <property type="entry name" value="Fungal_trans_2"/>
    <property type="match status" value="2"/>
</dbReference>
<dbReference type="Proteomes" id="UP000044841">
    <property type="component" value="Unassembled WGS sequence"/>
</dbReference>
<dbReference type="PANTHER" id="PTHR37534:SF7">
    <property type="entry name" value="TRANSCRIPTIONAL ACTIVATOR PROTEIN UGA3"/>
    <property type="match status" value="1"/>
</dbReference>
<proteinExistence type="predicted"/>
<protein>
    <submittedName>
        <fullName evidence="3">Microtubule-actin cross-linking factor 1</fullName>
    </submittedName>
</protein>
<dbReference type="GO" id="GO:0003700">
    <property type="term" value="F:DNA-binding transcription factor activity"/>
    <property type="evidence" value="ECO:0007669"/>
    <property type="project" value="TreeGrafter"/>
</dbReference>
<gene>
    <name evidence="3" type="ORF">RSOLAG22IIIB_10546</name>
</gene>
<evidence type="ECO:0000256" key="2">
    <source>
        <dbReference type="ARBA" id="ARBA00023242"/>
    </source>
</evidence>
<name>A0A0K6G3L6_9AGAM</name>
<evidence type="ECO:0000313" key="3">
    <source>
        <dbReference type="EMBL" id="CUA73116.1"/>
    </source>
</evidence>
<evidence type="ECO:0000313" key="4">
    <source>
        <dbReference type="Proteomes" id="UP000044841"/>
    </source>
</evidence>